<dbReference type="InterPro" id="IPR045334">
    <property type="entry name" value="INTS3"/>
</dbReference>
<keyword evidence="4" id="KW-0963">Cytoplasm</keyword>
<evidence type="ECO:0000313" key="10">
    <source>
        <dbReference type="Proteomes" id="UP000053815"/>
    </source>
</evidence>
<protein>
    <submittedName>
        <fullName evidence="9">Integrator complex subunit 3 isoform 1</fullName>
    </submittedName>
</protein>
<dbReference type="Pfam" id="PF24566">
    <property type="entry name" value="HEAT_Ints3_C"/>
    <property type="match status" value="1"/>
</dbReference>
<reference evidence="9" key="1">
    <citation type="submission" date="2014-09" db="EMBL/GenBank/DDBJ databases">
        <title>Draft genome sequence of an oleaginous Mucoromycotina fungus Mucor ambiguus NBRC6742.</title>
        <authorList>
            <person name="Takeda I."/>
            <person name="Yamane N."/>
            <person name="Morita T."/>
            <person name="Tamano K."/>
            <person name="Machida M."/>
            <person name="Baker S."/>
            <person name="Koike H."/>
        </authorList>
    </citation>
    <scope>NUCLEOTIDE SEQUENCE</scope>
    <source>
        <strain evidence="9">NBRC 6742</strain>
    </source>
</reference>
<feature type="domain" description="Ints3-like C-terminal" evidence="8">
    <location>
        <begin position="820"/>
        <end position="1016"/>
    </location>
</feature>
<evidence type="ECO:0000256" key="6">
    <source>
        <dbReference type="SAM" id="MobiDB-lite"/>
    </source>
</evidence>
<sequence>MGPKYEPRSKIYDLDPIEADDELDLEMSRLYAEHRNVAMNKSEIELHNYLQDKASQNKKDYNEVILALLYGALTETENARMFFQSIASVNRDNYFVLIQKLQTILISAKFQYLRSPVRDQVFWLISELTNLGAQHVDSLYLILMRQIRGGDTSQFNATLCDHILRLFELHKSWLETNPKVIPFAVYTFLRAIADHRTSQLQPLQQKEIRFVHMLMRENWMHCVPIGRDLVRVLKDLSTLPEFAQLWDDAVNHPHKLSPKFGGVQAMLNSPTPRDFLKCRLTPDIEHKLLFILQNLRIAHFQKNLNWFTQRFLSTPESEPFYVDVVRYLVAGWYPSNQILQSDIVPRYVVIGSMIRSIKSNIVAANVRTALIFDWLFFKSSDNIMFIEPAMLLMERSAERYAHITASLMQFLKRSVDEYFPPMKDYMSQCVACGMRVMLSKGVIRSLLPIYRCPATEQMTRDNMQALFAEFLVEDVHQQAQGPPSLPSSVTMHATASLPPPSAATVERPAALKPELMDVSSEHDEGEREEGEQPVSKVIKEDDDDDAFLYGESDSSNKPQIAQEDHDMEMTNDIEASEVGPPAAPAATAASISDIADIETDNTRVEQAVMIDTDEEQMATDDDYEDDGESAEGLQSNQSYWIFGDSLNRFKEACQAVRVAQKETDMDEYSVQILIVKKSLKEILAVFLRMAIPAETLAITVGPSIRNMVSSNLLTHASVTTTATDDESMLADTSKDAFDLVMSTFWNVRAVDASRDKLVRLIGCIAHTAKMKGKRHVIGLRWWAFIAAQLQNGMDDTDVWFPNMLKNYESYVLHAYTMEESEVDQSEYLKMYLREDLEMLAEHNVALFNTIIPLIYQYLPDATVGNSELLRITLLVLLPDAMGKITCSLHFGNMRIFGDTIDAQFLETSLSLPAYETMYYWQLLAAEIQGNTKRIEQFFQQKQVATILKTQFKQELMPSLMSILTSIQPSKDLIHAMIRIVPAQSTLAQTQAQLVLSSLQYWSIRATESLGASLNELTLWFIDQVESEANELEDVTTLLSLLILWWHQKTASETFKSNKLLLSKAYKLSSLIDYECPKEWNQELPRKKKRSILLDSDEDDDA</sequence>
<name>A0A0C9N3Z8_9FUNG</name>
<accession>A0A0C9N3Z8</accession>
<dbReference type="AlphaFoldDB" id="A0A0C9N3Z8"/>
<keyword evidence="10" id="KW-1185">Reference proteome</keyword>
<evidence type="ECO:0000256" key="3">
    <source>
        <dbReference type="ARBA" id="ARBA00006130"/>
    </source>
</evidence>
<dbReference type="PANTHER" id="PTHR13587">
    <property type="entry name" value="INTEGRATOR COMPLEX SUBUNIT 3"/>
    <property type="match status" value="1"/>
</dbReference>
<dbReference type="InterPro" id="IPR056518">
    <property type="entry name" value="HEAT_Ints3_C"/>
</dbReference>
<dbReference type="OrthoDB" id="2021145at2759"/>
<evidence type="ECO:0000256" key="2">
    <source>
        <dbReference type="ARBA" id="ARBA00004496"/>
    </source>
</evidence>
<dbReference type="InterPro" id="IPR019333">
    <property type="entry name" value="INTS3_N"/>
</dbReference>
<comment type="subcellular location">
    <subcellularLocation>
        <location evidence="2">Cytoplasm</location>
    </subcellularLocation>
    <subcellularLocation>
        <location evidence="1">Nucleus</location>
    </subcellularLocation>
</comment>
<dbReference type="GO" id="GO:0005737">
    <property type="term" value="C:cytoplasm"/>
    <property type="evidence" value="ECO:0007669"/>
    <property type="project" value="UniProtKB-SubCell"/>
</dbReference>
<organism evidence="9">
    <name type="scientific">Mucor ambiguus</name>
    <dbReference type="NCBI Taxonomy" id="91626"/>
    <lineage>
        <taxon>Eukaryota</taxon>
        <taxon>Fungi</taxon>
        <taxon>Fungi incertae sedis</taxon>
        <taxon>Mucoromycota</taxon>
        <taxon>Mucoromycotina</taxon>
        <taxon>Mucoromycetes</taxon>
        <taxon>Mucorales</taxon>
        <taxon>Mucorineae</taxon>
        <taxon>Mucoraceae</taxon>
        <taxon>Mucor</taxon>
    </lineage>
</organism>
<evidence type="ECO:0000259" key="7">
    <source>
        <dbReference type="Pfam" id="PF10189"/>
    </source>
</evidence>
<evidence type="ECO:0000256" key="1">
    <source>
        <dbReference type="ARBA" id="ARBA00004123"/>
    </source>
</evidence>
<evidence type="ECO:0000259" key="8">
    <source>
        <dbReference type="Pfam" id="PF24566"/>
    </source>
</evidence>
<evidence type="ECO:0000256" key="5">
    <source>
        <dbReference type="ARBA" id="ARBA00023242"/>
    </source>
</evidence>
<gene>
    <name evidence="9" type="ORF">MAM1_0257d08818</name>
</gene>
<feature type="compositionally biased region" description="Polar residues" evidence="6">
    <location>
        <begin position="478"/>
        <end position="491"/>
    </location>
</feature>
<dbReference type="STRING" id="91626.A0A0C9N3Z8"/>
<feature type="region of interest" description="Disordered" evidence="6">
    <location>
        <begin position="478"/>
        <end position="538"/>
    </location>
</feature>
<dbReference type="GO" id="GO:0005634">
    <property type="term" value="C:nucleus"/>
    <property type="evidence" value="ECO:0007669"/>
    <property type="project" value="UniProtKB-SubCell"/>
</dbReference>
<evidence type="ECO:0000256" key="4">
    <source>
        <dbReference type="ARBA" id="ARBA00022490"/>
    </source>
</evidence>
<keyword evidence="5" id="KW-0539">Nucleus</keyword>
<proteinExistence type="inferred from homology"/>
<dbReference type="Proteomes" id="UP000053815">
    <property type="component" value="Unassembled WGS sequence"/>
</dbReference>
<dbReference type="EMBL" id="DF836546">
    <property type="protein sequence ID" value="GAN09293.1"/>
    <property type="molecule type" value="Genomic_DNA"/>
</dbReference>
<dbReference type="Pfam" id="PF10189">
    <property type="entry name" value="Ints3_N"/>
    <property type="match status" value="1"/>
</dbReference>
<dbReference type="PANTHER" id="PTHR13587:SF7">
    <property type="entry name" value="INTEGRATOR COMPLEX SUBUNIT 3"/>
    <property type="match status" value="1"/>
</dbReference>
<feature type="domain" description="Integrator complex subunit 3 N-terminal" evidence="7">
    <location>
        <begin position="60"/>
        <end position="464"/>
    </location>
</feature>
<comment type="similarity">
    <text evidence="3">Belongs to the Integrator subunit 3 family.</text>
</comment>
<evidence type="ECO:0000313" key="9">
    <source>
        <dbReference type="EMBL" id="GAN09293.1"/>
    </source>
</evidence>